<comment type="caution">
    <text evidence="1">The sequence shown here is derived from an EMBL/GenBank/DDBJ whole genome shotgun (WGS) entry which is preliminary data.</text>
</comment>
<keyword evidence="2" id="KW-1185">Reference proteome</keyword>
<protein>
    <submittedName>
        <fullName evidence="1">Uncharacterized protein</fullName>
    </submittedName>
</protein>
<dbReference type="EMBL" id="JAGFNK010000285">
    <property type="protein sequence ID" value="KAI9453995.1"/>
    <property type="molecule type" value="Genomic_DNA"/>
</dbReference>
<proteinExistence type="predicted"/>
<accession>A0ACC0U107</accession>
<evidence type="ECO:0000313" key="2">
    <source>
        <dbReference type="Proteomes" id="UP001207468"/>
    </source>
</evidence>
<gene>
    <name evidence="1" type="ORF">F5148DRAFT_448451</name>
</gene>
<organism evidence="1 2">
    <name type="scientific">Russula earlei</name>
    <dbReference type="NCBI Taxonomy" id="71964"/>
    <lineage>
        <taxon>Eukaryota</taxon>
        <taxon>Fungi</taxon>
        <taxon>Dikarya</taxon>
        <taxon>Basidiomycota</taxon>
        <taxon>Agaricomycotina</taxon>
        <taxon>Agaricomycetes</taxon>
        <taxon>Russulales</taxon>
        <taxon>Russulaceae</taxon>
        <taxon>Russula</taxon>
    </lineage>
</organism>
<name>A0ACC0U107_9AGAM</name>
<evidence type="ECO:0000313" key="1">
    <source>
        <dbReference type="EMBL" id="KAI9453995.1"/>
    </source>
</evidence>
<reference evidence="1" key="1">
    <citation type="submission" date="2021-03" db="EMBL/GenBank/DDBJ databases">
        <title>Evolutionary priming and transition to the ectomycorrhizal habit in an iconic lineage of mushroom-forming fungi: is preadaptation a requirement?</title>
        <authorList>
            <consortium name="DOE Joint Genome Institute"/>
            <person name="Looney B.P."/>
            <person name="Miyauchi S."/>
            <person name="Morin E."/>
            <person name="Drula E."/>
            <person name="Courty P.E."/>
            <person name="Chicoki N."/>
            <person name="Fauchery L."/>
            <person name="Kohler A."/>
            <person name="Kuo A."/>
            <person name="LaButti K."/>
            <person name="Pangilinan J."/>
            <person name="Lipzen A."/>
            <person name="Riley R."/>
            <person name="Andreopoulos W."/>
            <person name="He G."/>
            <person name="Johnson J."/>
            <person name="Barry K.W."/>
            <person name="Grigoriev I.V."/>
            <person name="Nagy L."/>
            <person name="Hibbett D."/>
            <person name="Henrissat B."/>
            <person name="Matheny P.B."/>
            <person name="Labbe J."/>
            <person name="Martin A.F."/>
        </authorList>
    </citation>
    <scope>NUCLEOTIDE SEQUENCE</scope>
    <source>
        <strain evidence="1">BPL698</strain>
    </source>
</reference>
<sequence length="132" mass="14714">MVAGSRMRGASYHSLHNIFLFDALWTVLYPSASVLWLTNGSLDLLAYLFGSIFWIFAAAIVWGSAVGFVHNTRARKSCGGIPSDLYCSHYLSPGSLAWMEFMLCAVTLILASIWVRASRSRQSKVFTYSLYT</sequence>
<dbReference type="Proteomes" id="UP001207468">
    <property type="component" value="Unassembled WGS sequence"/>
</dbReference>